<dbReference type="AlphaFoldDB" id="A0A7S1WVI8"/>
<evidence type="ECO:0000256" key="4">
    <source>
        <dbReference type="ARBA" id="ARBA00023235"/>
    </source>
</evidence>
<dbReference type="PANTHER" id="PTHR45779:SF7">
    <property type="entry name" value="PEPTIDYLPROLYL ISOMERASE"/>
    <property type="match status" value="1"/>
</dbReference>
<keyword evidence="4 5" id="KW-0413">Isomerase</keyword>
<dbReference type="PROSITE" id="PS50059">
    <property type="entry name" value="FKBP_PPIASE"/>
    <property type="match status" value="1"/>
</dbReference>
<evidence type="ECO:0000256" key="5">
    <source>
        <dbReference type="PROSITE-ProRule" id="PRU00277"/>
    </source>
</evidence>
<proteinExistence type="predicted"/>
<dbReference type="GO" id="GO:0005783">
    <property type="term" value="C:endoplasmic reticulum"/>
    <property type="evidence" value="ECO:0007669"/>
    <property type="project" value="TreeGrafter"/>
</dbReference>
<dbReference type="EMBL" id="HBGE01110158">
    <property type="protein sequence ID" value="CAD9188907.1"/>
    <property type="molecule type" value="Transcribed_RNA"/>
</dbReference>
<evidence type="ECO:0000259" key="7">
    <source>
        <dbReference type="PROSITE" id="PS50059"/>
    </source>
</evidence>
<sequence length="392" mass="41747">MAGSWRVVVEEARELDAPAYRAGDLARGLMKEDVKIKNAVVQLSLSGKGDPPPSQITKPFDVDESGCAKIEQVLFVPRPSGGQTVLIRVVKPHKVQKDALIGEVEVQKPSGKVRLPLTRGGKTRGYLLVSITDGIPVPPPQLPPQPGGRGSSSSGWPSMPPTNSRSSAASTGPRRTSTGQMLPAPTAFNYNPAKSTAFGGTAAAASSATTGSNTGERNAVANVQSGATSCLQGILACGQGLMTKGMQVAGEVSFLQPIIAALGLQDQRGFLERKAAEPGVLRRPSGLLYRIKRNGHGKHHPAEDMPCDCHYRGRLINGKEFDSSYRDGKPARYMPREVIKGWSEAIQLMVEGDVWELFIPPELAYGDRGVAGIIPGGAVLIFEVELIKVRSR</sequence>
<organism evidence="8">
    <name type="scientific">Alexandrium catenella</name>
    <name type="common">Red tide dinoflagellate</name>
    <name type="synonym">Gonyaulax catenella</name>
    <dbReference type="NCBI Taxonomy" id="2925"/>
    <lineage>
        <taxon>Eukaryota</taxon>
        <taxon>Sar</taxon>
        <taxon>Alveolata</taxon>
        <taxon>Dinophyceae</taxon>
        <taxon>Gonyaulacales</taxon>
        <taxon>Pyrocystaceae</taxon>
        <taxon>Alexandrium</taxon>
    </lineage>
</organism>
<dbReference type="SUPFAM" id="SSF54534">
    <property type="entry name" value="FKBP-like"/>
    <property type="match status" value="1"/>
</dbReference>
<dbReference type="Pfam" id="PF00254">
    <property type="entry name" value="FKBP_C"/>
    <property type="match status" value="1"/>
</dbReference>
<accession>A0A7S1WVI8</accession>
<feature type="region of interest" description="Disordered" evidence="6">
    <location>
        <begin position="132"/>
        <end position="188"/>
    </location>
</feature>
<dbReference type="InterPro" id="IPR044609">
    <property type="entry name" value="FKBP2/11"/>
</dbReference>
<name>A0A7S1WVI8_ALECA</name>
<evidence type="ECO:0000313" key="8">
    <source>
        <dbReference type="EMBL" id="CAD9188907.1"/>
    </source>
</evidence>
<dbReference type="PANTHER" id="PTHR45779">
    <property type="entry name" value="PEPTIDYLPROLYL ISOMERASE"/>
    <property type="match status" value="1"/>
</dbReference>
<feature type="domain" description="PPIase FKBP-type" evidence="7">
    <location>
        <begin position="304"/>
        <end position="390"/>
    </location>
</feature>
<protein>
    <recommendedName>
        <fullName evidence="2 5">peptidylprolyl isomerase</fullName>
        <ecNumber evidence="2 5">5.2.1.8</ecNumber>
    </recommendedName>
</protein>
<evidence type="ECO:0000256" key="6">
    <source>
        <dbReference type="SAM" id="MobiDB-lite"/>
    </source>
</evidence>
<dbReference type="Gene3D" id="3.10.50.40">
    <property type="match status" value="1"/>
</dbReference>
<comment type="catalytic activity">
    <reaction evidence="1 5">
        <text>[protein]-peptidylproline (omega=180) = [protein]-peptidylproline (omega=0)</text>
        <dbReference type="Rhea" id="RHEA:16237"/>
        <dbReference type="Rhea" id="RHEA-COMP:10747"/>
        <dbReference type="Rhea" id="RHEA-COMP:10748"/>
        <dbReference type="ChEBI" id="CHEBI:83833"/>
        <dbReference type="ChEBI" id="CHEBI:83834"/>
        <dbReference type="EC" id="5.2.1.8"/>
    </reaction>
</comment>
<evidence type="ECO:0000256" key="2">
    <source>
        <dbReference type="ARBA" id="ARBA00013194"/>
    </source>
</evidence>
<dbReference type="EC" id="5.2.1.8" evidence="2 5"/>
<dbReference type="InterPro" id="IPR001179">
    <property type="entry name" value="PPIase_FKBP_dom"/>
</dbReference>
<gene>
    <name evidence="8" type="ORF">ACAT0790_LOCUS65681</name>
</gene>
<dbReference type="InterPro" id="IPR046357">
    <property type="entry name" value="PPIase_dom_sf"/>
</dbReference>
<evidence type="ECO:0000256" key="1">
    <source>
        <dbReference type="ARBA" id="ARBA00000971"/>
    </source>
</evidence>
<evidence type="ECO:0000256" key="3">
    <source>
        <dbReference type="ARBA" id="ARBA00023110"/>
    </source>
</evidence>
<reference evidence="8" key="1">
    <citation type="submission" date="2021-01" db="EMBL/GenBank/DDBJ databases">
        <authorList>
            <person name="Corre E."/>
            <person name="Pelletier E."/>
            <person name="Niang G."/>
            <person name="Scheremetjew M."/>
            <person name="Finn R."/>
            <person name="Kale V."/>
            <person name="Holt S."/>
            <person name="Cochrane G."/>
            <person name="Meng A."/>
            <person name="Brown T."/>
            <person name="Cohen L."/>
        </authorList>
    </citation>
    <scope>NUCLEOTIDE SEQUENCE</scope>
    <source>
        <strain evidence="8">OF101</strain>
    </source>
</reference>
<dbReference type="GO" id="GO:0003755">
    <property type="term" value="F:peptidyl-prolyl cis-trans isomerase activity"/>
    <property type="evidence" value="ECO:0007669"/>
    <property type="project" value="UniProtKB-KW"/>
</dbReference>
<feature type="compositionally biased region" description="Polar residues" evidence="6">
    <location>
        <begin position="162"/>
        <end position="180"/>
    </location>
</feature>
<feature type="compositionally biased region" description="Pro residues" evidence="6">
    <location>
        <begin position="136"/>
        <end position="146"/>
    </location>
</feature>
<keyword evidence="3 5" id="KW-0697">Rotamase</keyword>